<evidence type="ECO:0000256" key="2">
    <source>
        <dbReference type="ARBA" id="ARBA00022691"/>
    </source>
</evidence>
<keyword evidence="3" id="KW-0479">Metal-binding</keyword>
<proteinExistence type="predicted"/>
<evidence type="ECO:0000256" key="1">
    <source>
        <dbReference type="ARBA" id="ARBA00001966"/>
    </source>
</evidence>
<dbReference type="SMART" id="SM00729">
    <property type="entry name" value="Elp3"/>
    <property type="match status" value="1"/>
</dbReference>
<evidence type="ECO:0000313" key="8">
    <source>
        <dbReference type="EMBL" id="RCK81517.1"/>
    </source>
</evidence>
<dbReference type="InterPro" id="IPR058240">
    <property type="entry name" value="rSAM_sf"/>
</dbReference>
<dbReference type="Proteomes" id="UP000252355">
    <property type="component" value="Unassembled WGS sequence"/>
</dbReference>
<keyword evidence="2" id="KW-0949">S-adenosyl-L-methionine</keyword>
<evidence type="ECO:0000259" key="6">
    <source>
        <dbReference type="PROSITE" id="PS51332"/>
    </source>
</evidence>
<dbReference type="InterPro" id="IPR006638">
    <property type="entry name" value="Elp3/MiaA/NifB-like_rSAM"/>
</dbReference>
<protein>
    <submittedName>
        <fullName evidence="8">Bacteriochlorophyllide c C12 methyltransefase BchR</fullName>
    </submittedName>
</protein>
<dbReference type="GO" id="GO:0003824">
    <property type="term" value="F:catalytic activity"/>
    <property type="evidence" value="ECO:0007669"/>
    <property type="project" value="InterPro"/>
</dbReference>
<dbReference type="AlphaFoldDB" id="A0A367ZUI9"/>
<evidence type="ECO:0000256" key="4">
    <source>
        <dbReference type="ARBA" id="ARBA00023004"/>
    </source>
</evidence>
<comment type="caution">
    <text evidence="8">The sequence shown here is derived from an EMBL/GenBank/DDBJ whole genome shotgun (WGS) entry which is preliminary data.</text>
</comment>
<evidence type="ECO:0000256" key="5">
    <source>
        <dbReference type="ARBA" id="ARBA00023014"/>
    </source>
</evidence>
<dbReference type="PROSITE" id="PS51332">
    <property type="entry name" value="B12_BINDING"/>
    <property type="match status" value="1"/>
</dbReference>
<comment type="cofactor">
    <cofactor evidence="1">
        <name>[4Fe-4S] cluster</name>
        <dbReference type="ChEBI" id="CHEBI:49883"/>
    </cofactor>
</comment>
<dbReference type="SFLD" id="SFLDS00029">
    <property type="entry name" value="Radical_SAM"/>
    <property type="match status" value="1"/>
</dbReference>
<dbReference type="CDD" id="cd01335">
    <property type="entry name" value="Radical_SAM"/>
    <property type="match status" value="1"/>
</dbReference>
<dbReference type="GO" id="GO:0005829">
    <property type="term" value="C:cytosol"/>
    <property type="evidence" value="ECO:0007669"/>
    <property type="project" value="TreeGrafter"/>
</dbReference>
<organism evidence="8 9">
    <name type="scientific">Candidatus Ozemobacter sibiricus</name>
    <dbReference type="NCBI Taxonomy" id="2268124"/>
    <lineage>
        <taxon>Bacteria</taxon>
        <taxon>Candidatus Ozemobacteria</taxon>
        <taxon>Candidatus Ozemobacterales</taxon>
        <taxon>Candidatus Ozemobacteraceae</taxon>
        <taxon>Candidatus Ozemobacter</taxon>
    </lineage>
</organism>
<sequence length="471" mass="53438">MSILLLDPPPTNPFGNMRHFGSIGTFKARIAYPPIDLLKIAGFLRQEGVGFKLLDANALRLPPETVLATIAADPPQAIVFPTSTTSLPQDMALAARVKAAFPTTLTVAFGAHVRAVPAQTLQEYPGLDVAIVGDQEWVARELARCHFQLSKVRGVWYREGSTIRGNPPHPPVEDLDVYGIAAHDLIDPRLYGDPLARRRPMTITYGQIGCPNRCRFCMSQVYGPVRRRSADHLVQELRFIADCGFKEVFFIDCGLTDSRTWAVSFLAALERAHLDLTWWALSRADRLDEDLLDRMHRTGCHSIGIGVESANAEVIRRVGKGVDLRQVKKLVRQIHRRRMRVLLYFQFGLPGETRQSMQETLDFALASQADFVTFGIATPVPGTPFYDELRERRWLHTQDWASYDPTRPPVYSYPGLSSQEIFAFAQEAYRRFYFRPGYILRRLASQRSWQEVRTNVVNFVALLQRYVFGWA</sequence>
<dbReference type="GO" id="GO:0051539">
    <property type="term" value="F:4 iron, 4 sulfur cluster binding"/>
    <property type="evidence" value="ECO:0007669"/>
    <property type="project" value="UniProtKB-KW"/>
</dbReference>
<evidence type="ECO:0000313" key="9">
    <source>
        <dbReference type="Proteomes" id="UP000252355"/>
    </source>
</evidence>
<dbReference type="InterPro" id="IPR034466">
    <property type="entry name" value="Methyltransferase_Class_B"/>
</dbReference>
<dbReference type="Gene3D" id="3.80.30.20">
    <property type="entry name" value="tm_1862 like domain"/>
    <property type="match status" value="1"/>
</dbReference>
<dbReference type="GO" id="GO:0046872">
    <property type="term" value="F:metal ion binding"/>
    <property type="evidence" value="ECO:0007669"/>
    <property type="project" value="UniProtKB-KW"/>
</dbReference>
<dbReference type="SUPFAM" id="SSF102114">
    <property type="entry name" value="Radical SAM enzymes"/>
    <property type="match status" value="1"/>
</dbReference>
<keyword evidence="4" id="KW-0408">Iron</keyword>
<dbReference type="Gene3D" id="3.40.50.280">
    <property type="entry name" value="Cobalamin-binding domain"/>
    <property type="match status" value="1"/>
</dbReference>
<gene>
    <name evidence="8" type="ORF">OZSIB_0651</name>
</gene>
<dbReference type="PROSITE" id="PS51918">
    <property type="entry name" value="RADICAL_SAM"/>
    <property type="match status" value="1"/>
</dbReference>
<reference evidence="8 9" key="1">
    <citation type="submission" date="2018-05" db="EMBL/GenBank/DDBJ databases">
        <title>A metagenomic window into the 2 km-deep terrestrial subsurface aquifer revealed taxonomically and functionally diverse microbial community comprising novel uncultured bacterial lineages.</title>
        <authorList>
            <person name="Kadnikov V.V."/>
            <person name="Mardanov A.V."/>
            <person name="Beletsky A.V."/>
            <person name="Banks D."/>
            <person name="Pimenov N.V."/>
            <person name="Frank Y.A."/>
            <person name="Karnachuk O.V."/>
            <person name="Ravin N.V."/>
        </authorList>
    </citation>
    <scope>NUCLEOTIDE SEQUENCE [LARGE SCALE GENOMIC DNA]</scope>
    <source>
        <strain evidence="8">BY5</strain>
    </source>
</reference>
<dbReference type="Pfam" id="PF02310">
    <property type="entry name" value="B12-binding"/>
    <property type="match status" value="1"/>
</dbReference>
<evidence type="ECO:0000259" key="7">
    <source>
        <dbReference type="PROSITE" id="PS51918"/>
    </source>
</evidence>
<dbReference type="EMBL" id="QOQW01000001">
    <property type="protein sequence ID" value="RCK81517.1"/>
    <property type="molecule type" value="Genomic_DNA"/>
</dbReference>
<accession>A0A367ZUI9</accession>
<dbReference type="InterPro" id="IPR051198">
    <property type="entry name" value="BchE-like"/>
</dbReference>
<feature type="domain" description="Radical SAM core" evidence="7">
    <location>
        <begin position="196"/>
        <end position="407"/>
    </location>
</feature>
<dbReference type="PANTHER" id="PTHR43409">
    <property type="entry name" value="ANAEROBIC MAGNESIUM-PROTOPORPHYRIN IX MONOMETHYL ESTER CYCLASE-RELATED"/>
    <property type="match status" value="1"/>
</dbReference>
<evidence type="ECO:0000256" key="3">
    <source>
        <dbReference type="ARBA" id="ARBA00022723"/>
    </source>
</evidence>
<name>A0A367ZUI9_9BACT</name>
<feature type="domain" description="B12-binding" evidence="6">
    <location>
        <begin position="20"/>
        <end position="153"/>
    </location>
</feature>
<dbReference type="InterPro" id="IPR006158">
    <property type="entry name" value="Cobalamin-bd"/>
</dbReference>
<dbReference type="Pfam" id="PF04055">
    <property type="entry name" value="Radical_SAM"/>
    <property type="match status" value="1"/>
</dbReference>
<dbReference type="SFLD" id="SFLDG01082">
    <property type="entry name" value="B12-binding_domain_containing"/>
    <property type="match status" value="1"/>
</dbReference>
<dbReference type="InterPro" id="IPR023404">
    <property type="entry name" value="rSAM_horseshoe"/>
</dbReference>
<dbReference type="GO" id="GO:0031419">
    <property type="term" value="F:cobalamin binding"/>
    <property type="evidence" value="ECO:0007669"/>
    <property type="project" value="InterPro"/>
</dbReference>
<dbReference type="InterPro" id="IPR007197">
    <property type="entry name" value="rSAM"/>
</dbReference>
<dbReference type="SFLD" id="SFLDG01123">
    <property type="entry name" value="methyltransferase_(Class_B)"/>
    <property type="match status" value="1"/>
</dbReference>
<dbReference type="PANTHER" id="PTHR43409:SF16">
    <property type="entry name" value="SLR0320 PROTEIN"/>
    <property type="match status" value="1"/>
</dbReference>
<keyword evidence="5" id="KW-0411">Iron-sulfur</keyword>